<keyword evidence="1" id="KW-0175">Coiled coil</keyword>
<dbReference type="EMBL" id="MNAD01000648">
    <property type="protein sequence ID" value="OJT11374.1"/>
    <property type="molecule type" value="Genomic_DNA"/>
</dbReference>
<comment type="caution">
    <text evidence="2">The sequence shown here is derived from an EMBL/GenBank/DDBJ whole genome shotgun (WGS) entry which is preliminary data.</text>
</comment>
<protein>
    <submittedName>
        <fullName evidence="2">Uncharacterized protein</fullName>
    </submittedName>
</protein>
<gene>
    <name evidence="2" type="ORF">TRAPUB_12101</name>
</gene>
<feature type="coiled-coil region" evidence="1">
    <location>
        <begin position="170"/>
        <end position="239"/>
    </location>
</feature>
<proteinExistence type="predicted"/>
<name>A0A1M2VUT4_TRAPU</name>
<reference evidence="2 3" key="1">
    <citation type="submission" date="2016-10" db="EMBL/GenBank/DDBJ databases">
        <title>Genome sequence of the basidiomycete white-rot fungus Trametes pubescens.</title>
        <authorList>
            <person name="Makela M.R."/>
            <person name="Granchi Z."/>
            <person name="Peng M."/>
            <person name="De Vries R.P."/>
            <person name="Grigoriev I."/>
            <person name="Riley R."/>
            <person name="Hilden K."/>
        </authorList>
    </citation>
    <scope>NUCLEOTIDE SEQUENCE [LARGE SCALE GENOMIC DNA]</scope>
    <source>
        <strain evidence="2 3">FBCC735</strain>
    </source>
</reference>
<sequence>MHKMWPVQFVSDYQRHVSSCNLKDLFNENIFALCALTLTILDIVYITYRATRTISTPRKSPPYVAANRELEQVAEAAVKRIDEGIAHAEAEQARLVDAWRIGGKHKSDALVDLSVELISHWGSRVVAEAELVKAEISNTRMRRALDDADRQREAAVARCLEVCTQVKAEKDETSELLRKKEMALATQEERNMELEKKCVELEATQQRMEKQMKAAVREKDELLKKTTKEKEELEQALRRKGPTELKAALEDFMTVRCESQPPAVRAI</sequence>
<evidence type="ECO:0000313" key="3">
    <source>
        <dbReference type="Proteomes" id="UP000184267"/>
    </source>
</evidence>
<accession>A0A1M2VUT4</accession>
<dbReference type="AlphaFoldDB" id="A0A1M2VUT4"/>
<keyword evidence="3" id="KW-1185">Reference proteome</keyword>
<dbReference type="OrthoDB" id="10418161at2759"/>
<evidence type="ECO:0000256" key="1">
    <source>
        <dbReference type="SAM" id="Coils"/>
    </source>
</evidence>
<evidence type="ECO:0000313" key="2">
    <source>
        <dbReference type="EMBL" id="OJT11374.1"/>
    </source>
</evidence>
<organism evidence="2 3">
    <name type="scientific">Trametes pubescens</name>
    <name type="common">White-rot fungus</name>
    <dbReference type="NCBI Taxonomy" id="154538"/>
    <lineage>
        <taxon>Eukaryota</taxon>
        <taxon>Fungi</taxon>
        <taxon>Dikarya</taxon>
        <taxon>Basidiomycota</taxon>
        <taxon>Agaricomycotina</taxon>
        <taxon>Agaricomycetes</taxon>
        <taxon>Polyporales</taxon>
        <taxon>Polyporaceae</taxon>
        <taxon>Trametes</taxon>
    </lineage>
</organism>
<dbReference type="Proteomes" id="UP000184267">
    <property type="component" value="Unassembled WGS sequence"/>
</dbReference>
<dbReference type="OMA" id="TIACKEI"/>